<accession>A0A952FMB3</accession>
<evidence type="ECO:0000256" key="5">
    <source>
        <dbReference type="ARBA" id="ARBA00022741"/>
    </source>
</evidence>
<dbReference type="GO" id="GO:0005524">
    <property type="term" value="F:ATP binding"/>
    <property type="evidence" value="ECO:0007669"/>
    <property type="project" value="UniProtKB-KW"/>
</dbReference>
<keyword evidence="4" id="KW-0808">Transferase</keyword>
<protein>
    <recommendedName>
        <fullName evidence="2">histidine kinase</fullName>
        <ecNumber evidence="2">2.7.13.3</ecNumber>
    </recommendedName>
</protein>
<keyword evidence="3" id="KW-0597">Phosphoprotein</keyword>
<evidence type="ECO:0000313" key="9">
    <source>
        <dbReference type="Proteomes" id="UP000700706"/>
    </source>
</evidence>
<proteinExistence type="predicted"/>
<evidence type="ECO:0000256" key="2">
    <source>
        <dbReference type="ARBA" id="ARBA00012438"/>
    </source>
</evidence>
<keyword evidence="5" id="KW-0547">Nucleotide-binding</keyword>
<dbReference type="EC" id="2.7.13.3" evidence="2"/>
<comment type="catalytic activity">
    <reaction evidence="1">
        <text>ATP + protein L-histidine = ADP + protein N-phospho-L-histidine.</text>
        <dbReference type="EC" id="2.7.13.3"/>
    </reaction>
</comment>
<name>A0A952FMB3_9PROT</name>
<organism evidence="8 9">
    <name type="scientific">Inquilinus limosus</name>
    <dbReference type="NCBI Taxonomy" id="171674"/>
    <lineage>
        <taxon>Bacteria</taxon>
        <taxon>Pseudomonadati</taxon>
        <taxon>Pseudomonadota</taxon>
        <taxon>Alphaproteobacteria</taxon>
        <taxon>Rhodospirillales</taxon>
        <taxon>Rhodospirillaceae</taxon>
        <taxon>Inquilinus</taxon>
    </lineage>
</organism>
<keyword evidence="6" id="KW-0418">Kinase</keyword>
<evidence type="ECO:0000256" key="3">
    <source>
        <dbReference type="ARBA" id="ARBA00022553"/>
    </source>
</evidence>
<evidence type="ECO:0000256" key="1">
    <source>
        <dbReference type="ARBA" id="ARBA00000085"/>
    </source>
</evidence>
<evidence type="ECO:0000256" key="7">
    <source>
        <dbReference type="ARBA" id="ARBA00022840"/>
    </source>
</evidence>
<sequence length="104" mass="11259">MAFHELATNASKHGALSVPGGAVKVGWRVARSAASPFLRVDWTERGGPRAEKPARDGFGLSFIKRSIAYELHGSAELTFKPAGLQCRIEVPMAELRRDAERLAG</sequence>
<dbReference type="PANTHER" id="PTHR41523:SF7">
    <property type="entry name" value="HISTIDINE KINASE"/>
    <property type="match status" value="1"/>
</dbReference>
<dbReference type="GO" id="GO:0004673">
    <property type="term" value="F:protein histidine kinase activity"/>
    <property type="evidence" value="ECO:0007669"/>
    <property type="project" value="UniProtKB-EC"/>
</dbReference>
<dbReference type="Proteomes" id="UP000700706">
    <property type="component" value="Unassembled WGS sequence"/>
</dbReference>
<reference evidence="8" key="1">
    <citation type="submission" date="2020-06" db="EMBL/GenBank/DDBJ databases">
        <title>Stable isotope informed genome-resolved metagenomics uncovers potential trophic interactions in rhizosphere soil.</title>
        <authorList>
            <person name="Starr E.P."/>
            <person name="Shi S."/>
            <person name="Blazewicz S.J."/>
            <person name="Koch B.J."/>
            <person name="Probst A.J."/>
            <person name="Hungate B.A."/>
            <person name="Pett-Ridge J."/>
            <person name="Firestone M.K."/>
            <person name="Banfield J.F."/>
        </authorList>
    </citation>
    <scope>NUCLEOTIDE SEQUENCE</scope>
    <source>
        <strain evidence="8">YM_69_17</strain>
    </source>
</reference>
<dbReference type="PANTHER" id="PTHR41523">
    <property type="entry name" value="TWO-COMPONENT SYSTEM SENSOR PROTEIN"/>
    <property type="match status" value="1"/>
</dbReference>
<dbReference type="AlphaFoldDB" id="A0A952FMB3"/>
<dbReference type="Gene3D" id="3.30.565.10">
    <property type="entry name" value="Histidine kinase-like ATPase, C-terminal domain"/>
    <property type="match status" value="1"/>
</dbReference>
<gene>
    <name evidence="8" type="ORF">JF625_21565</name>
</gene>
<keyword evidence="7" id="KW-0067">ATP-binding</keyword>
<dbReference type="EMBL" id="JAEKLZ010000300">
    <property type="protein sequence ID" value="MBW8727723.1"/>
    <property type="molecule type" value="Genomic_DNA"/>
</dbReference>
<evidence type="ECO:0000313" key="8">
    <source>
        <dbReference type="EMBL" id="MBW8727723.1"/>
    </source>
</evidence>
<evidence type="ECO:0000256" key="4">
    <source>
        <dbReference type="ARBA" id="ARBA00022679"/>
    </source>
</evidence>
<evidence type="ECO:0000256" key="6">
    <source>
        <dbReference type="ARBA" id="ARBA00022777"/>
    </source>
</evidence>
<dbReference type="InterPro" id="IPR036890">
    <property type="entry name" value="HATPase_C_sf"/>
</dbReference>
<comment type="caution">
    <text evidence="8">The sequence shown here is derived from an EMBL/GenBank/DDBJ whole genome shotgun (WGS) entry which is preliminary data.</text>
</comment>